<dbReference type="AlphaFoldDB" id="A0A0L0JC81"/>
<evidence type="ECO:0000313" key="2">
    <source>
        <dbReference type="Proteomes" id="UP000037151"/>
    </source>
</evidence>
<dbReference type="Gene3D" id="3.10.129.10">
    <property type="entry name" value="Hotdog Thioesterase"/>
    <property type="match status" value="1"/>
</dbReference>
<dbReference type="InterPro" id="IPR029069">
    <property type="entry name" value="HotDog_dom_sf"/>
</dbReference>
<dbReference type="SUPFAM" id="SSF54637">
    <property type="entry name" value="Thioesterase/thiol ester dehydrase-isomerase"/>
    <property type="match status" value="1"/>
</dbReference>
<proteinExistence type="predicted"/>
<protein>
    <recommendedName>
        <fullName evidence="3">MaoC like domain protein</fullName>
    </recommendedName>
</protein>
<gene>
    <name evidence="1" type="ORF">IQ63_45205</name>
</gene>
<comment type="caution">
    <text evidence="1">The sequence shown here is derived from an EMBL/GenBank/DDBJ whole genome shotgun (WGS) entry which is preliminary data.</text>
</comment>
<accession>A0A0L0JC81</accession>
<name>A0A0L0JC81_9ACTN</name>
<sequence>MGIQTADLSEVRTVSVAHPSEAPSLLGREFVTPWFTMDDDRAEMFGKGTYLDSYPHRYGADDAYGDDLVEGFHLLGMLDFLLNHSIWSEGPWIAWNYGVDHARFVSVIRRSDPFRLTGTIVDVVDRGEQGHLVVADVVGEVQGREKPGFVATSRALWTTA</sequence>
<evidence type="ECO:0008006" key="3">
    <source>
        <dbReference type="Google" id="ProtNLM"/>
    </source>
</evidence>
<evidence type="ECO:0000313" key="1">
    <source>
        <dbReference type="EMBL" id="KND23276.1"/>
    </source>
</evidence>
<dbReference type="Proteomes" id="UP000037151">
    <property type="component" value="Unassembled WGS sequence"/>
</dbReference>
<dbReference type="EMBL" id="JPPY01000263">
    <property type="protein sequence ID" value="KND23276.1"/>
    <property type="molecule type" value="Genomic_DNA"/>
</dbReference>
<dbReference type="PATRIC" id="fig|42234.21.peg.9285"/>
<organism evidence="1 2">
    <name type="scientific">Streptomyces acidiscabies</name>
    <dbReference type="NCBI Taxonomy" id="42234"/>
    <lineage>
        <taxon>Bacteria</taxon>
        <taxon>Bacillati</taxon>
        <taxon>Actinomycetota</taxon>
        <taxon>Actinomycetes</taxon>
        <taxon>Kitasatosporales</taxon>
        <taxon>Streptomycetaceae</taxon>
        <taxon>Streptomyces</taxon>
    </lineage>
</organism>
<reference evidence="2" key="1">
    <citation type="submission" date="2014-07" db="EMBL/GenBank/DDBJ databases">
        <title>Genome sequencing of plant-pathogenic Streptomyces species.</title>
        <authorList>
            <person name="Harrison J."/>
            <person name="Sapp M."/>
            <person name="Thwaites R."/>
            <person name="Studholme D.J."/>
        </authorList>
    </citation>
    <scope>NUCLEOTIDE SEQUENCE [LARGE SCALE GENOMIC DNA]</scope>
    <source>
        <strain evidence="2">NCPPB 4445</strain>
    </source>
</reference>